<organism evidence="8 9">
    <name type="scientific">[Myrmecia] bisecta</name>
    <dbReference type="NCBI Taxonomy" id="41462"/>
    <lineage>
        <taxon>Eukaryota</taxon>
        <taxon>Viridiplantae</taxon>
        <taxon>Chlorophyta</taxon>
        <taxon>core chlorophytes</taxon>
        <taxon>Trebouxiophyceae</taxon>
        <taxon>Trebouxiales</taxon>
        <taxon>Trebouxiaceae</taxon>
        <taxon>Myrmecia</taxon>
    </lineage>
</organism>
<feature type="domain" description="Glycosyl transferase family 28 C-terminal" evidence="6">
    <location>
        <begin position="310"/>
        <end position="347"/>
    </location>
</feature>
<feature type="domain" description="Diacylglycerol glucosyltransferase N-terminal" evidence="7">
    <location>
        <begin position="90"/>
        <end position="261"/>
    </location>
</feature>
<comment type="subcellular location">
    <subcellularLocation>
        <location evidence="5">Plastid</location>
        <location evidence="5">Chloroplast membrane</location>
    </subcellularLocation>
</comment>
<dbReference type="GO" id="GO:0046509">
    <property type="term" value="F:1,2-diacylglycerol 3-beta-galactosyltransferase activity"/>
    <property type="evidence" value="ECO:0007669"/>
    <property type="project" value="UniProtKB-EC"/>
</dbReference>
<dbReference type="GO" id="GO:0009247">
    <property type="term" value="P:glycolipid biosynthetic process"/>
    <property type="evidence" value="ECO:0007669"/>
    <property type="project" value="InterPro"/>
</dbReference>
<dbReference type="PANTHER" id="PTHR43025:SF3">
    <property type="entry name" value="MONOGALACTOSYLDIACYLGLYCEROL SYNTHASE 1, CHLOROPLASTIC"/>
    <property type="match status" value="1"/>
</dbReference>
<dbReference type="Gene3D" id="3.40.50.2000">
    <property type="entry name" value="Glycogen Phosphorylase B"/>
    <property type="match status" value="1"/>
</dbReference>
<evidence type="ECO:0000313" key="8">
    <source>
        <dbReference type="EMBL" id="KAK9829489.1"/>
    </source>
</evidence>
<evidence type="ECO:0000256" key="5">
    <source>
        <dbReference type="ARBA" id="ARBA00046299"/>
    </source>
</evidence>
<dbReference type="PANTHER" id="PTHR43025">
    <property type="entry name" value="MONOGALACTOSYLDIACYLGLYCEROL SYNTHASE"/>
    <property type="match status" value="1"/>
</dbReference>
<comment type="similarity">
    <text evidence="1">Belongs to the glycosyltransferase 28 family.</text>
</comment>
<evidence type="ECO:0000256" key="1">
    <source>
        <dbReference type="ARBA" id="ARBA00006962"/>
    </source>
</evidence>
<dbReference type="SUPFAM" id="SSF53756">
    <property type="entry name" value="UDP-Glycosyltransferase/glycogen phosphorylase"/>
    <property type="match status" value="1"/>
</dbReference>
<dbReference type="Pfam" id="PF06925">
    <property type="entry name" value="MGDG_synth"/>
    <property type="match status" value="1"/>
</dbReference>
<dbReference type="EMBL" id="JALJOR010000001">
    <property type="protein sequence ID" value="KAK9829489.1"/>
    <property type="molecule type" value="Genomic_DNA"/>
</dbReference>
<evidence type="ECO:0000256" key="3">
    <source>
        <dbReference type="ARBA" id="ARBA00022676"/>
    </source>
</evidence>
<comment type="caution">
    <text evidence="8">The sequence shown here is derived from an EMBL/GenBank/DDBJ whole genome shotgun (WGS) entry which is preliminary data.</text>
</comment>
<evidence type="ECO:0000313" key="9">
    <source>
        <dbReference type="Proteomes" id="UP001489004"/>
    </source>
</evidence>
<dbReference type="InterPro" id="IPR050519">
    <property type="entry name" value="Glycosyltransf_28_UgtP"/>
</dbReference>
<evidence type="ECO:0000256" key="2">
    <source>
        <dbReference type="ARBA" id="ARBA00012615"/>
    </source>
</evidence>
<dbReference type="InterPro" id="IPR009695">
    <property type="entry name" value="Diacylglyc_glucosyltr_N"/>
</dbReference>
<evidence type="ECO:0000256" key="4">
    <source>
        <dbReference type="ARBA" id="ARBA00022679"/>
    </source>
</evidence>
<accession>A0AAW1R777</accession>
<proteinExistence type="inferred from homology"/>
<gene>
    <name evidence="8" type="ORF">WJX72_006170</name>
</gene>
<sequence length="419" mass="46371">MHGCTGVTGFEAGAHKRSKASYGKKHNKPKSSWRVSSAWLGFGLGCGGFFGTPGVAHAVRLWPLRQRRKAVPATKKKRVMILMSDTGGGHRASAQALQAGFAELYGDEYQIDMVDLWTDHTMWPFNQMPRSYSFAVKNHLIWRCSYYSQQPRLVHRSTQRAVGCLVARQISAAYEECQPDLVVSVHPLMQLVPLRVLQQRIRAGLQKPINFATVVTDLTTCHNSWFHPGVTKCFVATEFAKRRALRMGLKPDQVVVHGLPIRPAFSRQHPHKQALRRALHMDPGKPAVLLVGGGEGMGPVEQTVDALVEQGFVDNLDDWMSAVDCIITKAGPGTIAESLVCGLPILLNGFIPCQEYGNVSFVLDNKVGAFERDPVNIANTVKSWFGERRDELEAMAERARCLAQPQALQKIVRDLAALA</sequence>
<dbReference type="AlphaFoldDB" id="A0AAW1R777"/>
<keyword evidence="9" id="KW-1185">Reference proteome</keyword>
<protein>
    <recommendedName>
        <fullName evidence="2">monogalactosyldiacylglycerol synthase</fullName>
        <ecNumber evidence="2">2.4.1.46</ecNumber>
    </recommendedName>
</protein>
<dbReference type="GO" id="GO:0031969">
    <property type="term" value="C:chloroplast membrane"/>
    <property type="evidence" value="ECO:0007669"/>
    <property type="project" value="UniProtKB-SubCell"/>
</dbReference>
<reference evidence="8 9" key="1">
    <citation type="journal article" date="2024" name="Nat. Commun.">
        <title>Phylogenomics reveals the evolutionary origins of lichenization in chlorophyte algae.</title>
        <authorList>
            <person name="Puginier C."/>
            <person name="Libourel C."/>
            <person name="Otte J."/>
            <person name="Skaloud P."/>
            <person name="Haon M."/>
            <person name="Grisel S."/>
            <person name="Petersen M."/>
            <person name="Berrin J.G."/>
            <person name="Delaux P.M."/>
            <person name="Dal Grande F."/>
            <person name="Keller J."/>
        </authorList>
    </citation>
    <scope>NUCLEOTIDE SEQUENCE [LARGE SCALE GENOMIC DNA]</scope>
    <source>
        <strain evidence="8 9">SAG 2043</strain>
    </source>
</reference>
<dbReference type="Proteomes" id="UP001489004">
    <property type="component" value="Unassembled WGS sequence"/>
</dbReference>
<dbReference type="Pfam" id="PF04101">
    <property type="entry name" value="Glyco_tran_28_C"/>
    <property type="match status" value="1"/>
</dbReference>
<keyword evidence="3" id="KW-0328">Glycosyltransferase</keyword>
<keyword evidence="4" id="KW-0808">Transferase</keyword>
<evidence type="ECO:0000259" key="6">
    <source>
        <dbReference type="Pfam" id="PF04101"/>
    </source>
</evidence>
<name>A0AAW1R777_9CHLO</name>
<dbReference type="EC" id="2.4.1.46" evidence="2"/>
<dbReference type="InterPro" id="IPR007235">
    <property type="entry name" value="Glyco_trans_28_C"/>
</dbReference>
<evidence type="ECO:0000259" key="7">
    <source>
        <dbReference type="Pfam" id="PF06925"/>
    </source>
</evidence>